<feature type="compositionally biased region" description="Low complexity" evidence="1">
    <location>
        <begin position="284"/>
        <end position="299"/>
    </location>
</feature>
<proteinExistence type="predicted"/>
<feature type="compositionally biased region" description="Polar residues" evidence="1">
    <location>
        <begin position="228"/>
        <end position="238"/>
    </location>
</feature>
<evidence type="ECO:0000313" key="2">
    <source>
        <dbReference type="EMBL" id="CAD9959033.1"/>
    </source>
</evidence>
<feature type="compositionally biased region" description="Low complexity" evidence="1">
    <location>
        <begin position="31"/>
        <end position="40"/>
    </location>
</feature>
<feature type="compositionally biased region" description="Low complexity" evidence="1">
    <location>
        <begin position="256"/>
        <end position="271"/>
    </location>
</feature>
<evidence type="ECO:0000256" key="1">
    <source>
        <dbReference type="SAM" id="MobiDB-lite"/>
    </source>
</evidence>
<reference evidence="2" key="1">
    <citation type="submission" date="2021-01" db="EMBL/GenBank/DDBJ databases">
        <authorList>
            <person name="Corre E."/>
            <person name="Pelletier E."/>
            <person name="Niang G."/>
            <person name="Scheremetjew M."/>
            <person name="Finn R."/>
            <person name="Kale V."/>
            <person name="Holt S."/>
            <person name="Cochrane G."/>
            <person name="Meng A."/>
            <person name="Brown T."/>
            <person name="Cohen L."/>
        </authorList>
    </citation>
    <scope>NUCLEOTIDE SEQUENCE</scope>
    <source>
        <strain evidence="2">CCMP125</strain>
    </source>
</reference>
<sequence>MSVDVDAVNERLNGLVTLLKAVGVDGDDLTGSGSKKSGSSANEGALDMAKQLNDDQIEAIIKKLQQAQAEAPQIIAALEAHAEARSLTDGGGSTSKPKKAEPEEVVVEEEEEEDDDEFDEDANYPMVGHGVSDDCSVVSDLTTPTVVNSPHIPEEEHYKETLPPMIVGGVGEPSMIISAPKRKNLVSQVRPAGALAPPGSRRGGRGAPPHMSATASGAAAARRRMYQETMTKLTSENPSGGGMGYTGVPNVPQAPAPSAKASPSTKPASKSKSGEKPKKKSSKKSSSSSQGPTAPSSASDGWNTFEEPAPAPKKKAGGPTVIDDDGFLVGESFDPFATGNNPFKSSAGDLEFGGGDKFSSNNSTGFASFDDNRSASNESKGKSRKPKTKKTADGERKTSTKRSSGSAPRRSRRASAV</sequence>
<feature type="compositionally biased region" description="Acidic residues" evidence="1">
    <location>
        <begin position="103"/>
        <end position="122"/>
    </location>
</feature>
<accession>A0A7S2Y879</accession>
<gene>
    <name evidence="2" type="ORF">APAL1065_LOCUS9002</name>
</gene>
<dbReference type="EMBL" id="HBHT01013434">
    <property type="protein sequence ID" value="CAD9959033.1"/>
    <property type="molecule type" value="Transcribed_RNA"/>
</dbReference>
<dbReference type="AlphaFoldDB" id="A0A7S2Y879"/>
<name>A0A7S2Y879_9STRA</name>
<feature type="compositionally biased region" description="Low complexity" evidence="1">
    <location>
        <begin position="190"/>
        <end position="200"/>
    </location>
</feature>
<feature type="region of interest" description="Disordered" evidence="1">
    <location>
        <begin position="85"/>
        <end position="137"/>
    </location>
</feature>
<feature type="region of interest" description="Disordered" evidence="1">
    <location>
        <begin position="181"/>
        <end position="417"/>
    </location>
</feature>
<feature type="compositionally biased region" description="Low complexity" evidence="1">
    <location>
        <begin position="207"/>
        <end position="220"/>
    </location>
</feature>
<protein>
    <submittedName>
        <fullName evidence="2">Uncharacterized protein</fullName>
    </submittedName>
</protein>
<feature type="region of interest" description="Disordered" evidence="1">
    <location>
        <begin position="24"/>
        <end position="49"/>
    </location>
</feature>
<organism evidence="2">
    <name type="scientific">Entomoneis paludosa</name>
    <dbReference type="NCBI Taxonomy" id="265537"/>
    <lineage>
        <taxon>Eukaryota</taxon>
        <taxon>Sar</taxon>
        <taxon>Stramenopiles</taxon>
        <taxon>Ochrophyta</taxon>
        <taxon>Bacillariophyta</taxon>
        <taxon>Bacillariophyceae</taxon>
        <taxon>Bacillariophycidae</taxon>
        <taxon>Entomoneidaceae</taxon>
        <taxon>Entomoneis</taxon>
    </lineage>
</organism>